<keyword evidence="5" id="KW-0460">Magnesium</keyword>
<organism evidence="8 9">
    <name type="scientific">Intrasporangium chromatireducens Q5-1</name>
    <dbReference type="NCBI Taxonomy" id="584657"/>
    <lineage>
        <taxon>Bacteria</taxon>
        <taxon>Bacillati</taxon>
        <taxon>Actinomycetota</taxon>
        <taxon>Actinomycetes</taxon>
        <taxon>Micrococcales</taxon>
        <taxon>Intrasporangiaceae</taxon>
        <taxon>Intrasporangium</taxon>
    </lineage>
</organism>
<keyword evidence="9" id="KW-1185">Reference proteome</keyword>
<evidence type="ECO:0000313" key="9">
    <source>
        <dbReference type="Proteomes" id="UP000019494"/>
    </source>
</evidence>
<evidence type="ECO:0000256" key="1">
    <source>
        <dbReference type="ARBA" id="ARBA00001936"/>
    </source>
</evidence>
<dbReference type="PROSITE" id="PS51462">
    <property type="entry name" value="NUDIX"/>
    <property type="match status" value="1"/>
</dbReference>
<dbReference type="SUPFAM" id="SSF55811">
    <property type="entry name" value="Nudix"/>
    <property type="match status" value="1"/>
</dbReference>
<keyword evidence="4 8" id="KW-0378">Hydrolase</keyword>
<proteinExistence type="predicted"/>
<evidence type="ECO:0000256" key="2">
    <source>
        <dbReference type="ARBA" id="ARBA00001946"/>
    </source>
</evidence>
<comment type="caution">
    <text evidence="8">The sequence shown here is derived from an EMBL/GenBank/DDBJ whole genome shotgun (WGS) entry which is preliminary data.</text>
</comment>
<dbReference type="GO" id="GO:0046872">
    <property type="term" value="F:metal ion binding"/>
    <property type="evidence" value="ECO:0007669"/>
    <property type="project" value="UniProtKB-KW"/>
</dbReference>
<dbReference type="PANTHER" id="PTHR12992">
    <property type="entry name" value="NUDIX HYDROLASE"/>
    <property type="match status" value="1"/>
</dbReference>
<gene>
    <name evidence="8" type="ORF">N864_23925</name>
</gene>
<dbReference type="InterPro" id="IPR045121">
    <property type="entry name" value="CoAse"/>
</dbReference>
<sequence>MDDLVKRLEAVEGDYFSRFLPPDDDSGRESAVLMLFGPPPADAAAGGEHVLLIERSHTMRSHPAQIAFPGGARDPGDDDVIETALREAEEETGLDPTGVDIVTVLPSLFLPPSQFVVAPVLAWWKHPTPVSVVDTAEVHDVLDVPLEHLVDPASRYSVRHPSGFVGPAFDIDHLVLWGFTAGLLSRTLDLAGLTRPWNPDTMRPLPERYLGGRRG</sequence>
<dbReference type="InterPro" id="IPR015797">
    <property type="entry name" value="NUDIX_hydrolase-like_dom_sf"/>
</dbReference>
<keyword evidence="6" id="KW-0464">Manganese</keyword>
<dbReference type="Gene3D" id="3.90.79.10">
    <property type="entry name" value="Nucleoside Triphosphate Pyrophosphohydrolase"/>
    <property type="match status" value="1"/>
</dbReference>
<protein>
    <submittedName>
        <fullName evidence="8">NUDIX hydrolase</fullName>
    </submittedName>
</protein>
<reference evidence="9" key="1">
    <citation type="submission" date="2013-08" db="EMBL/GenBank/DDBJ databases">
        <title>Intrasporangium oryzae NRRL B-24470.</title>
        <authorList>
            <person name="Liu H."/>
            <person name="Wang G."/>
        </authorList>
    </citation>
    <scope>NUCLEOTIDE SEQUENCE [LARGE SCALE GENOMIC DNA]</scope>
    <source>
        <strain evidence="9">Q5-1</strain>
    </source>
</reference>
<dbReference type="PANTHER" id="PTHR12992:SF11">
    <property type="entry name" value="MITOCHONDRIAL COENZYME A DIPHOSPHATASE NUDT8"/>
    <property type="match status" value="1"/>
</dbReference>
<evidence type="ECO:0000256" key="3">
    <source>
        <dbReference type="ARBA" id="ARBA00022723"/>
    </source>
</evidence>
<dbReference type="CDD" id="cd03426">
    <property type="entry name" value="NUDIX_CoAse_Nudt7"/>
    <property type="match status" value="1"/>
</dbReference>
<dbReference type="OrthoDB" id="9802805at2"/>
<dbReference type="Pfam" id="PF00293">
    <property type="entry name" value="NUDIX"/>
    <property type="match status" value="1"/>
</dbReference>
<name>W9GK20_9MICO</name>
<dbReference type="EMBL" id="AWQS01000141">
    <property type="protein sequence ID" value="EWT05158.1"/>
    <property type="molecule type" value="Genomic_DNA"/>
</dbReference>
<feature type="domain" description="Nudix hydrolase" evidence="7">
    <location>
        <begin position="26"/>
        <end position="166"/>
    </location>
</feature>
<comment type="cofactor">
    <cofactor evidence="1">
        <name>Mn(2+)</name>
        <dbReference type="ChEBI" id="CHEBI:29035"/>
    </cofactor>
</comment>
<evidence type="ECO:0000256" key="4">
    <source>
        <dbReference type="ARBA" id="ARBA00022801"/>
    </source>
</evidence>
<dbReference type="Proteomes" id="UP000019494">
    <property type="component" value="Unassembled WGS sequence"/>
</dbReference>
<accession>W9GK20</accession>
<dbReference type="InterPro" id="IPR000086">
    <property type="entry name" value="NUDIX_hydrolase_dom"/>
</dbReference>
<evidence type="ECO:0000256" key="5">
    <source>
        <dbReference type="ARBA" id="ARBA00022842"/>
    </source>
</evidence>
<evidence type="ECO:0000259" key="7">
    <source>
        <dbReference type="PROSITE" id="PS51462"/>
    </source>
</evidence>
<comment type="cofactor">
    <cofactor evidence="2">
        <name>Mg(2+)</name>
        <dbReference type="ChEBI" id="CHEBI:18420"/>
    </cofactor>
</comment>
<dbReference type="PATRIC" id="fig|584657.3.peg.2966"/>
<evidence type="ECO:0000313" key="8">
    <source>
        <dbReference type="EMBL" id="EWT05158.1"/>
    </source>
</evidence>
<dbReference type="AlphaFoldDB" id="W9GK20"/>
<evidence type="ECO:0000256" key="6">
    <source>
        <dbReference type="ARBA" id="ARBA00023211"/>
    </source>
</evidence>
<dbReference type="GO" id="GO:0010945">
    <property type="term" value="F:coenzyme A diphosphatase activity"/>
    <property type="evidence" value="ECO:0007669"/>
    <property type="project" value="InterPro"/>
</dbReference>
<keyword evidence="3" id="KW-0479">Metal-binding</keyword>